<dbReference type="Proteomes" id="UP000317180">
    <property type="component" value="Unassembled WGS sequence"/>
</dbReference>
<organism evidence="3 4">
    <name type="scientific">Brevibacillus agri</name>
    <dbReference type="NCBI Taxonomy" id="51101"/>
    <lineage>
        <taxon>Bacteria</taxon>
        <taxon>Bacillati</taxon>
        <taxon>Bacillota</taxon>
        <taxon>Bacilli</taxon>
        <taxon>Bacillales</taxon>
        <taxon>Paenibacillaceae</taxon>
        <taxon>Brevibacillus</taxon>
    </lineage>
</organism>
<dbReference type="EMBL" id="BJOD01000085">
    <property type="protein sequence ID" value="GED28637.1"/>
    <property type="molecule type" value="Genomic_DNA"/>
</dbReference>
<sequence length="77" mass="8494">MWGATVVLVTAIIIAWWEIPHLVHLGYYRELVVFSLLLLLAAAAGVLKVLGVAMPNPGDWVLAVLGPFGEFLQRLFH</sequence>
<dbReference type="EMBL" id="RHHN01000075">
    <property type="protein sequence ID" value="RNB50047.1"/>
    <property type="molecule type" value="Genomic_DNA"/>
</dbReference>
<keyword evidence="1" id="KW-0472">Membrane</keyword>
<name>A0A3M8AHH4_9BACL</name>
<gene>
    <name evidence="2" type="ORF">BAG01nite_47390</name>
    <name evidence="3" type="ORF">EB820_22145</name>
</gene>
<evidence type="ECO:0000256" key="1">
    <source>
        <dbReference type="SAM" id="Phobius"/>
    </source>
</evidence>
<protein>
    <submittedName>
        <fullName evidence="3">Uncharacterized protein</fullName>
    </submittedName>
</protein>
<dbReference type="RefSeq" id="WP_005834770.1">
    <property type="nucleotide sequence ID" value="NZ_BJOD01000085.1"/>
</dbReference>
<comment type="caution">
    <text evidence="3">The sequence shown here is derived from an EMBL/GenBank/DDBJ whole genome shotgun (WGS) entry which is preliminary data.</text>
</comment>
<feature type="transmembrane region" description="Helical" evidence="1">
    <location>
        <begin position="31"/>
        <end position="54"/>
    </location>
</feature>
<reference evidence="3 4" key="1">
    <citation type="submission" date="2018-10" db="EMBL/GenBank/DDBJ databases">
        <title>Phylogenomics of Brevibacillus.</title>
        <authorList>
            <person name="Dunlap C."/>
        </authorList>
    </citation>
    <scope>NUCLEOTIDE SEQUENCE [LARGE SCALE GENOMIC DNA]</scope>
    <source>
        <strain evidence="3 4">NRRL NRS 1219</strain>
    </source>
</reference>
<evidence type="ECO:0000313" key="5">
    <source>
        <dbReference type="Proteomes" id="UP000317180"/>
    </source>
</evidence>
<keyword evidence="1" id="KW-0812">Transmembrane</keyword>
<feature type="transmembrane region" description="Helical" evidence="1">
    <location>
        <begin position="6"/>
        <end position="24"/>
    </location>
</feature>
<keyword evidence="1" id="KW-1133">Transmembrane helix</keyword>
<proteinExistence type="predicted"/>
<accession>A0A3M8AHH4</accession>
<dbReference type="OrthoDB" id="2440830at2"/>
<keyword evidence="5" id="KW-1185">Reference proteome</keyword>
<evidence type="ECO:0000313" key="3">
    <source>
        <dbReference type="EMBL" id="RNB50047.1"/>
    </source>
</evidence>
<reference evidence="2 5" key="2">
    <citation type="submission" date="2019-06" db="EMBL/GenBank/DDBJ databases">
        <title>Whole genome shotgun sequence of Brevibacillus agri NBRC 15538.</title>
        <authorList>
            <person name="Hosoyama A."/>
            <person name="Uohara A."/>
            <person name="Ohji S."/>
            <person name="Ichikawa N."/>
        </authorList>
    </citation>
    <scope>NUCLEOTIDE SEQUENCE [LARGE SCALE GENOMIC DNA]</scope>
    <source>
        <strain evidence="2 5">NBRC 15538</strain>
    </source>
</reference>
<evidence type="ECO:0000313" key="2">
    <source>
        <dbReference type="EMBL" id="GED28637.1"/>
    </source>
</evidence>
<dbReference type="AlphaFoldDB" id="A0A3M8AHH4"/>
<dbReference type="GeneID" id="82812949"/>
<dbReference type="Proteomes" id="UP000276178">
    <property type="component" value="Unassembled WGS sequence"/>
</dbReference>
<evidence type="ECO:0000313" key="4">
    <source>
        <dbReference type="Proteomes" id="UP000276178"/>
    </source>
</evidence>